<dbReference type="OrthoDB" id="1055148at2759"/>
<comment type="similarity">
    <text evidence="1">Belongs to the cytochrome P450 family.</text>
</comment>
<accession>A0A834X5L1</accession>
<dbReference type="PRINTS" id="PR00463">
    <property type="entry name" value="EP450I"/>
</dbReference>
<dbReference type="GO" id="GO:0004497">
    <property type="term" value="F:monooxygenase activity"/>
    <property type="evidence" value="ECO:0007669"/>
    <property type="project" value="InterPro"/>
</dbReference>
<dbReference type="InterPro" id="IPR036396">
    <property type="entry name" value="Cyt_P450_sf"/>
</dbReference>
<dbReference type="PANTHER" id="PTHR47950:SF44">
    <property type="entry name" value="CYTOCHROME P450, FAMILY 76, SUBFAMILY C, POLYPEPTIDE 5-RELATED"/>
    <property type="match status" value="1"/>
</dbReference>
<dbReference type="PANTHER" id="PTHR47950">
    <property type="entry name" value="CYTOCHROME P450, FAMILY 76, SUBFAMILY C, POLYPEPTIDE 5-RELATED"/>
    <property type="match status" value="1"/>
</dbReference>
<dbReference type="InterPro" id="IPR002401">
    <property type="entry name" value="Cyt_P450_E_grp-I"/>
</dbReference>
<dbReference type="AlphaFoldDB" id="A0A834X5L1"/>
<dbReference type="GO" id="GO:0016705">
    <property type="term" value="F:oxidoreductase activity, acting on paired donors, with incorporation or reduction of molecular oxygen"/>
    <property type="evidence" value="ECO:0007669"/>
    <property type="project" value="InterPro"/>
</dbReference>
<evidence type="ECO:0000313" key="2">
    <source>
        <dbReference type="EMBL" id="KAF7838249.1"/>
    </source>
</evidence>
<dbReference type="GO" id="GO:0005506">
    <property type="term" value="F:iron ion binding"/>
    <property type="evidence" value="ECO:0007669"/>
    <property type="project" value="InterPro"/>
</dbReference>
<sequence length="177" mass="20634">MLKSGGRRGKYVYLNFSASKEFNVFSSSGKRKLKRWLITYVKHATDMYVGGSDTSSTTLEWAMAELLRNPATMRKAQEDVRRVVDKKSKVEEKDVGQMKYLECVVKETIRLRPPAPLLLPRETISSVKLWGYDIPRKTSVYINAWAIQRDPKIWERPEEFVPVRFESSKVEFKGQYF</sequence>
<proteinExistence type="inferred from homology"/>
<comment type="caution">
    <text evidence="2">The sequence shown here is derived from an EMBL/GenBank/DDBJ whole genome shotgun (WGS) entry which is preliminary data.</text>
</comment>
<keyword evidence="3" id="KW-1185">Reference proteome</keyword>
<gene>
    <name evidence="2" type="ORF">G2W53_006731</name>
</gene>
<dbReference type="SUPFAM" id="SSF48264">
    <property type="entry name" value="Cytochrome P450"/>
    <property type="match status" value="1"/>
</dbReference>
<name>A0A834X5L1_9FABA</name>
<dbReference type="PRINTS" id="PR00385">
    <property type="entry name" value="P450"/>
</dbReference>
<dbReference type="GO" id="GO:0020037">
    <property type="term" value="F:heme binding"/>
    <property type="evidence" value="ECO:0007669"/>
    <property type="project" value="InterPro"/>
</dbReference>
<dbReference type="InterPro" id="IPR001128">
    <property type="entry name" value="Cyt_P450"/>
</dbReference>
<reference evidence="2" key="1">
    <citation type="submission" date="2020-09" db="EMBL/GenBank/DDBJ databases">
        <title>Genome-Enabled Discovery of Anthraquinone Biosynthesis in Senna tora.</title>
        <authorList>
            <person name="Kang S.-H."/>
            <person name="Pandey R.P."/>
            <person name="Lee C.-M."/>
            <person name="Sim J.-S."/>
            <person name="Jeong J.-T."/>
            <person name="Choi B.-S."/>
            <person name="Jung M."/>
            <person name="Ginzburg D."/>
            <person name="Zhao K."/>
            <person name="Won S.Y."/>
            <person name="Oh T.-J."/>
            <person name="Yu Y."/>
            <person name="Kim N.-H."/>
            <person name="Lee O.R."/>
            <person name="Lee T.-H."/>
            <person name="Bashyal P."/>
            <person name="Kim T.-S."/>
            <person name="Lee W.-H."/>
            <person name="Kawkins C."/>
            <person name="Kim C.-K."/>
            <person name="Kim J.S."/>
            <person name="Ahn B.O."/>
            <person name="Rhee S.Y."/>
            <person name="Sohng J.K."/>
        </authorList>
    </citation>
    <scope>NUCLEOTIDE SEQUENCE</scope>
    <source>
        <tissue evidence="2">Leaf</tissue>
    </source>
</reference>
<protein>
    <submittedName>
        <fullName evidence="2">Cytochrome P450 71A1</fullName>
    </submittedName>
</protein>
<evidence type="ECO:0000313" key="3">
    <source>
        <dbReference type="Proteomes" id="UP000634136"/>
    </source>
</evidence>
<dbReference type="EMBL" id="JAAIUW010000003">
    <property type="protein sequence ID" value="KAF7838249.1"/>
    <property type="molecule type" value="Genomic_DNA"/>
</dbReference>
<dbReference type="Proteomes" id="UP000634136">
    <property type="component" value="Unassembled WGS sequence"/>
</dbReference>
<organism evidence="2 3">
    <name type="scientific">Senna tora</name>
    <dbReference type="NCBI Taxonomy" id="362788"/>
    <lineage>
        <taxon>Eukaryota</taxon>
        <taxon>Viridiplantae</taxon>
        <taxon>Streptophyta</taxon>
        <taxon>Embryophyta</taxon>
        <taxon>Tracheophyta</taxon>
        <taxon>Spermatophyta</taxon>
        <taxon>Magnoliopsida</taxon>
        <taxon>eudicotyledons</taxon>
        <taxon>Gunneridae</taxon>
        <taxon>Pentapetalae</taxon>
        <taxon>rosids</taxon>
        <taxon>fabids</taxon>
        <taxon>Fabales</taxon>
        <taxon>Fabaceae</taxon>
        <taxon>Caesalpinioideae</taxon>
        <taxon>Cassia clade</taxon>
        <taxon>Senna</taxon>
    </lineage>
</organism>
<dbReference type="Pfam" id="PF00067">
    <property type="entry name" value="p450"/>
    <property type="match status" value="1"/>
</dbReference>
<dbReference type="Gene3D" id="1.10.630.10">
    <property type="entry name" value="Cytochrome P450"/>
    <property type="match status" value="1"/>
</dbReference>
<evidence type="ECO:0000256" key="1">
    <source>
        <dbReference type="ARBA" id="ARBA00010617"/>
    </source>
</evidence>